<dbReference type="PIR" id="F90555">
    <property type="entry name" value="F90555"/>
</dbReference>
<evidence type="ECO:0000313" key="1">
    <source>
        <dbReference type="EMBL" id="CAC13523.1"/>
    </source>
</evidence>
<dbReference type="HOGENOM" id="CLU_2437678_0_0_14"/>
<dbReference type="AlphaFoldDB" id="Q98QL1"/>
<dbReference type="KEGG" id="mpu:MYPU_3500"/>
<accession>Q98QL1</accession>
<dbReference type="Proteomes" id="UP000000528">
    <property type="component" value="Chromosome"/>
</dbReference>
<keyword evidence="2" id="KW-1185">Reference proteome</keyword>
<name>Q98QL1_MYCPU</name>
<reference evidence="1 2" key="1">
    <citation type="journal article" date="2001" name="Nucleic Acids Res.">
        <title>The complete genome sequence of the murine respiratory pathogen Mycoplasma pulmonis.</title>
        <authorList>
            <person name="Chambaud I."/>
            <person name="Heilig R."/>
            <person name="Ferris S."/>
            <person name="Barbe V."/>
            <person name="Samson D."/>
            <person name="Galisson F."/>
            <person name="Moszer I."/>
            <person name="Dybvig K."/>
            <person name="Wroblewski H."/>
            <person name="Viari A."/>
            <person name="Rocha E.P.C."/>
            <person name="Blanchard A."/>
        </authorList>
    </citation>
    <scope>NUCLEOTIDE SEQUENCE [LARGE SCALE GENOMIC DNA]</scope>
    <source>
        <strain evidence="1 2">UAB CTIP</strain>
    </source>
</reference>
<organism evidence="2">
    <name type="scientific">Mycoplasmopsis pulmonis (strain UAB CTIP)</name>
    <name type="common">Mycoplasma pulmonis</name>
    <dbReference type="NCBI Taxonomy" id="272635"/>
    <lineage>
        <taxon>Bacteria</taxon>
        <taxon>Bacillati</taxon>
        <taxon>Mycoplasmatota</taxon>
        <taxon>Mycoplasmoidales</taxon>
        <taxon>Metamycoplasmataceae</taxon>
        <taxon>Mycoplasmopsis</taxon>
    </lineage>
</organism>
<protein>
    <submittedName>
        <fullName evidence="1">Uncharacterized protein</fullName>
    </submittedName>
</protein>
<gene>
    <name evidence="1" type="ordered locus">MYPU_3500</name>
</gene>
<proteinExistence type="predicted"/>
<evidence type="ECO:0000313" key="2">
    <source>
        <dbReference type="Proteomes" id="UP000000528"/>
    </source>
</evidence>
<dbReference type="EMBL" id="AL445564">
    <property type="protein sequence ID" value="CAC13523.1"/>
    <property type="molecule type" value="Genomic_DNA"/>
</dbReference>
<dbReference type="STRING" id="272635.gene:17576941"/>
<sequence>MAYLLNFLNPLSLENLKSSRSPEPTKAPEKPFESGEVIRDKIIINNEQITKKTSTTIAIADIYPLSLKNKTLKNTMIYILTNFRFKNVKI</sequence>